<accession>A0ACB8XXX1</accession>
<evidence type="ECO:0000313" key="2">
    <source>
        <dbReference type="Proteomes" id="UP001056120"/>
    </source>
</evidence>
<reference evidence="2" key="1">
    <citation type="journal article" date="2022" name="Mol. Ecol. Resour.">
        <title>The genomes of chicory, endive, great burdock and yacon provide insights into Asteraceae palaeo-polyploidization history and plant inulin production.</title>
        <authorList>
            <person name="Fan W."/>
            <person name="Wang S."/>
            <person name="Wang H."/>
            <person name="Wang A."/>
            <person name="Jiang F."/>
            <person name="Liu H."/>
            <person name="Zhao H."/>
            <person name="Xu D."/>
            <person name="Zhang Y."/>
        </authorList>
    </citation>
    <scope>NUCLEOTIDE SEQUENCE [LARGE SCALE GENOMIC DNA]</scope>
    <source>
        <strain evidence="2">cv. Yunnan</strain>
    </source>
</reference>
<comment type="caution">
    <text evidence="1">The sequence shown here is derived from an EMBL/GenBank/DDBJ whole genome shotgun (WGS) entry which is preliminary data.</text>
</comment>
<name>A0ACB8XXX1_9ASTR</name>
<organism evidence="1 2">
    <name type="scientific">Smallanthus sonchifolius</name>
    <dbReference type="NCBI Taxonomy" id="185202"/>
    <lineage>
        <taxon>Eukaryota</taxon>
        <taxon>Viridiplantae</taxon>
        <taxon>Streptophyta</taxon>
        <taxon>Embryophyta</taxon>
        <taxon>Tracheophyta</taxon>
        <taxon>Spermatophyta</taxon>
        <taxon>Magnoliopsida</taxon>
        <taxon>eudicotyledons</taxon>
        <taxon>Gunneridae</taxon>
        <taxon>Pentapetalae</taxon>
        <taxon>asterids</taxon>
        <taxon>campanulids</taxon>
        <taxon>Asterales</taxon>
        <taxon>Asteraceae</taxon>
        <taxon>Asteroideae</taxon>
        <taxon>Heliantheae alliance</taxon>
        <taxon>Millerieae</taxon>
        <taxon>Smallanthus</taxon>
    </lineage>
</organism>
<protein>
    <submittedName>
        <fullName evidence="1">Uncharacterized protein</fullName>
    </submittedName>
</protein>
<reference evidence="1 2" key="2">
    <citation type="journal article" date="2022" name="Mol. Ecol. Resour.">
        <title>The genomes of chicory, endive, great burdock and yacon provide insights into Asteraceae paleo-polyploidization history and plant inulin production.</title>
        <authorList>
            <person name="Fan W."/>
            <person name="Wang S."/>
            <person name="Wang H."/>
            <person name="Wang A."/>
            <person name="Jiang F."/>
            <person name="Liu H."/>
            <person name="Zhao H."/>
            <person name="Xu D."/>
            <person name="Zhang Y."/>
        </authorList>
    </citation>
    <scope>NUCLEOTIDE SEQUENCE [LARGE SCALE GENOMIC DNA]</scope>
    <source>
        <strain evidence="2">cv. Yunnan</strain>
        <tissue evidence="1">Leaves</tissue>
    </source>
</reference>
<proteinExistence type="predicted"/>
<keyword evidence="2" id="KW-1185">Reference proteome</keyword>
<dbReference type="EMBL" id="CM042046">
    <property type="protein sequence ID" value="KAI3676261.1"/>
    <property type="molecule type" value="Genomic_DNA"/>
</dbReference>
<dbReference type="Proteomes" id="UP001056120">
    <property type="component" value="Linkage Group LG29"/>
</dbReference>
<sequence length="141" mass="15710">MAQSVIGSQFIVPYELNVIVNRHKSGDLVFTDKDEKIVFTITSRERLPQDECGTPIAMLRAKNKTAHDRWNVFKGQSKADSDMIFSATTNDIIQNGTHMHPVENKDKVYPNVDYAFVAVVDAIKSAGKFEDAAKFATFVVG</sequence>
<evidence type="ECO:0000313" key="1">
    <source>
        <dbReference type="EMBL" id="KAI3676261.1"/>
    </source>
</evidence>
<gene>
    <name evidence="1" type="ORF">L1987_85865</name>
</gene>